<feature type="region of interest" description="Disordered" evidence="1">
    <location>
        <begin position="35"/>
        <end position="130"/>
    </location>
</feature>
<evidence type="ECO:0000313" key="2">
    <source>
        <dbReference type="EMBL" id="KAL1835039.1"/>
    </source>
</evidence>
<comment type="caution">
    <text evidence="2">The sequence shown here is derived from an EMBL/GenBank/DDBJ whole genome shotgun (WGS) entry which is preliminary data.</text>
</comment>
<feature type="compositionally biased region" description="Basic and acidic residues" evidence="1">
    <location>
        <begin position="94"/>
        <end position="105"/>
    </location>
</feature>
<feature type="compositionally biased region" description="Basic and acidic residues" evidence="1">
    <location>
        <begin position="43"/>
        <end position="52"/>
    </location>
</feature>
<feature type="compositionally biased region" description="Basic and acidic residues" evidence="1">
    <location>
        <begin position="114"/>
        <end position="130"/>
    </location>
</feature>
<evidence type="ECO:0000313" key="3">
    <source>
        <dbReference type="Proteomes" id="UP001586593"/>
    </source>
</evidence>
<feature type="compositionally biased region" description="Basic and acidic residues" evidence="1">
    <location>
        <begin position="61"/>
        <end position="75"/>
    </location>
</feature>
<gene>
    <name evidence="2" type="ORF">VTK73DRAFT_6425</name>
</gene>
<dbReference type="EMBL" id="JAZHXJ010003611">
    <property type="protein sequence ID" value="KAL1835039.1"/>
    <property type="molecule type" value="Genomic_DNA"/>
</dbReference>
<reference evidence="2 3" key="1">
    <citation type="journal article" date="2024" name="Commun. Biol.">
        <title>Comparative genomic analysis of thermophilic fungi reveals convergent evolutionary adaptations and gene losses.</title>
        <authorList>
            <person name="Steindorff A.S."/>
            <person name="Aguilar-Pontes M.V."/>
            <person name="Robinson A.J."/>
            <person name="Andreopoulos B."/>
            <person name="LaButti K."/>
            <person name="Kuo A."/>
            <person name="Mondo S."/>
            <person name="Riley R."/>
            <person name="Otillar R."/>
            <person name="Haridas S."/>
            <person name="Lipzen A."/>
            <person name="Grimwood J."/>
            <person name="Schmutz J."/>
            <person name="Clum A."/>
            <person name="Reid I.D."/>
            <person name="Moisan M.C."/>
            <person name="Butler G."/>
            <person name="Nguyen T.T.M."/>
            <person name="Dewar K."/>
            <person name="Conant G."/>
            <person name="Drula E."/>
            <person name="Henrissat B."/>
            <person name="Hansel C."/>
            <person name="Singer S."/>
            <person name="Hutchinson M.I."/>
            <person name="de Vries R.P."/>
            <person name="Natvig D.O."/>
            <person name="Powell A.J."/>
            <person name="Tsang A."/>
            <person name="Grigoriev I.V."/>
        </authorList>
    </citation>
    <scope>NUCLEOTIDE SEQUENCE [LARGE SCALE GENOMIC DNA]</scope>
    <source>
        <strain evidence="2 3">ATCC 24622</strain>
    </source>
</reference>
<name>A0ABR3UZI1_9PEZI</name>
<organism evidence="2 3">
    <name type="scientific">Phialemonium thermophilum</name>
    <dbReference type="NCBI Taxonomy" id="223376"/>
    <lineage>
        <taxon>Eukaryota</taxon>
        <taxon>Fungi</taxon>
        <taxon>Dikarya</taxon>
        <taxon>Ascomycota</taxon>
        <taxon>Pezizomycotina</taxon>
        <taxon>Sordariomycetes</taxon>
        <taxon>Sordariomycetidae</taxon>
        <taxon>Cephalothecales</taxon>
        <taxon>Cephalothecaceae</taxon>
        <taxon>Phialemonium</taxon>
    </lineage>
</organism>
<keyword evidence="3" id="KW-1185">Reference proteome</keyword>
<feature type="region of interest" description="Disordered" evidence="1">
    <location>
        <begin position="220"/>
        <end position="286"/>
    </location>
</feature>
<sequence>MARMTAMCWWSEGAIMASSPAMTRGPPAKAMKICEADAQQGQRQREVERHPLEAAAAPDEVADHERREARAHAVDVADVGGLGDRLVPGHQQHRREVAAPHRRAEEDEDEHEAAEEHGAVREQPHGDEGDRRHVVLVQHERDQQEAAEHDHADDHGRPPLLGLVRVQAERQQEQGHARGQQEDAEQVDLDAVVQHRSPGEADLDLGQQLQLPGLPLVPEEQGAQRQHHHRGDDGEDAEPPAPAGPGEDAVGHGAADPGGDDIGRRGEREHQGPVLQGGGVGDEDGDAVAHALGTIVVSC</sequence>
<dbReference type="Proteomes" id="UP001586593">
    <property type="component" value="Unassembled WGS sequence"/>
</dbReference>
<protein>
    <submittedName>
        <fullName evidence="2">Uncharacterized protein</fullName>
    </submittedName>
</protein>
<feature type="compositionally biased region" description="Low complexity" evidence="1">
    <location>
        <begin position="244"/>
        <end position="257"/>
    </location>
</feature>
<proteinExistence type="predicted"/>
<feature type="compositionally biased region" description="Basic and acidic residues" evidence="1">
    <location>
        <begin position="261"/>
        <end position="271"/>
    </location>
</feature>
<evidence type="ECO:0000256" key="1">
    <source>
        <dbReference type="SAM" id="MobiDB-lite"/>
    </source>
</evidence>
<accession>A0ABR3UZI1</accession>